<evidence type="ECO:0000256" key="3">
    <source>
        <dbReference type="ARBA" id="ARBA00022475"/>
    </source>
</evidence>
<comment type="caution">
    <text evidence="13">The sequence shown here is derived from an EMBL/GenBank/DDBJ whole genome shotgun (WGS) entry which is preliminary data.</text>
</comment>
<keyword evidence="3" id="KW-1003">Cell membrane</keyword>
<keyword evidence="5" id="KW-0812">Transmembrane</keyword>
<dbReference type="GO" id="GO:0020037">
    <property type="term" value="F:heme binding"/>
    <property type="evidence" value="ECO:0007669"/>
    <property type="project" value="InterPro"/>
</dbReference>
<evidence type="ECO:0000256" key="9">
    <source>
        <dbReference type="ARBA" id="ARBA00023004"/>
    </source>
</evidence>
<gene>
    <name evidence="13" type="ORF">C5F48_06540</name>
</gene>
<feature type="domain" description="Cytochrome c" evidence="12">
    <location>
        <begin position="71"/>
        <end position="170"/>
    </location>
</feature>
<keyword evidence="8" id="KW-1133">Transmembrane helix</keyword>
<organism evidence="13 14">
    <name type="scientific">Cereibacter changlensis JA139</name>
    <dbReference type="NCBI Taxonomy" id="1188249"/>
    <lineage>
        <taxon>Bacteria</taxon>
        <taxon>Pseudomonadati</taxon>
        <taxon>Pseudomonadota</taxon>
        <taxon>Alphaproteobacteria</taxon>
        <taxon>Rhodobacterales</taxon>
        <taxon>Paracoccaceae</taxon>
        <taxon>Cereibacter</taxon>
    </lineage>
</organism>
<evidence type="ECO:0000256" key="7">
    <source>
        <dbReference type="ARBA" id="ARBA00022982"/>
    </source>
</evidence>
<dbReference type="Pfam" id="PF00034">
    <property type="entry name" value="Cytochrom_C"/>
    <property type="match status" value="1"/>
</dbReference>
<reference evidence="13 14" key="1">
    <citation type="submission" date="2018-03" db="EMBL/GenBank/DDBJ databases">
        <title>Cereibacter changlensis.</title>
        <authorList>
            <person name="Meyer T.E."/>
            <person name="Miller S."/>
            <person name="Lodha T."/>
            <person name="Gandham S."/>
            <person name="Chintalapati S."/>
            <person name="Chintalapati V.R."/>
        </authorList>
    </citation>
    <scope>NUCLEOTIDE SEQUENCE [LARGE SCALE GENOMIC DNA]</scope>
    <source>
        <strain evidence="13 14">JA139</strain>
    </source>
</reference>
<dbReference type="InterPro" id="IPR009056">
    <property type="entry name" value="Cyt_c-like_dom"/>
</dbReference>
<dbReference type="Gene3D" id="1.10.760.10">
    <property type="entry name" value="Cytochrome c-like domain"/>
    <property type="match status" value="1"/>
</dbReference>
<evidence type="ECO:0000256" key="8">
    <source>
        <dbReference type="ARBA" id="ARBA00022989"/>
    </source>
</evidence>
<evidence type="ECO:0000256" key="1">
    <source>
        <dbReference type="ARBA" id="ARBA00004162"/>
    </source>
</evidence>
<dbReference type="FunFam" id="1.10.760.10:FF:000026">
    <property type="entry name" value="Cytochrome C, membrane-bound"/>
    <property type="match status" value="1"/>
</dbReference>
<dbReference type="Proteomes" id="UP000241010">
    <property type="component" value="Unassembled WGS sequence"/>
</dbReference>
<dbReference type="PROSITE" id="PS51007">
    <property type="entry name" value="CYTC"/>
    <property type="match status" value="1"/>
</dbReference>
<comment type="subcellular location">
    <subcellularLocation>
        <location evidence="1">Cell membrane</location>
        <topology evidence="1">Single-pass membrane protein</topology>
    </subcellularLocation>
</comment>
<evidence type="ECO:0000256" key="6">
    <source>
        <dbReference type="ARBA" id="ARBA00022723"/>
    </source>
</evidence>
<evidence type="ECO:0000259" key="12">
    <source>
        <dbReference type="PROSITE" id="PS51007"/>
    </source>
</evidence>
<evidence type="ECO:0000256" key="11">
    <source>
        <dbReference type="PROSITE-ProRule" id="PRU00433"/>
    </source>
</evidence>
<evidence type="ECO:0000256" key="4">
    <source>
        <dbReference type="ARBA" id="ARBA00022617"/>
    </source>
</evidence>
<evidence type="ECO:0000256" key="5">
    <source>
        <dbReference type="ARBA" id="ARBA00022692"/>
    </source>
</evidence>
<dbReference type="EMBL" id="PZKG01000019">
    <property type="protein sequence ID" value="PTE22593.1"/>
    <property type="molecule type" value="Genomic_DNA"/>
</dbReference>
<keyword evidence="14" id="KW-1185">Reference proteome</keyword>
<evidence type="ECO:0000313" key="14">
    <source>
        <dbReference type="Proteomes" id="UP000241010"/>
    </source>
</evidence>
<keyword evidence="6 11" id="KW-0479">Metal-binding</keyword>
<keyword evidence="2" id="KW-0813">Transport</keyword>
<keyword evidence="9 11" id="KW-0408">Iron</keyword>
<dbReference type="InterPro" id="IPR036909">
    <property type="entry name" value="Cyt_c-like_dom_sf"/>
</dbReference>
<dbReference type="SUPFAM" id="SSF46626">
    <property type="entry name" value="Cytochrome c"/>
    <property type="match status" value="1"/>
</dbReference>
<accession>A0A2T4JXV7</accession>
<evidence type="ECO:0000256" key="2">
    <source>
        <dbReference type="ARBA" id="ARBA00022448"/>
    </source>
</evidence>
<evidence type="ECO:0000313" key="13">
    <source>
        <dbReference type="EMBL" id="PTE22593.1"/>
    </source>
</evidence>
<dbReference type="OrthoDB" id="9805828at2"/>
<dbReference type="GO" id="GO:0005886">
    <property type="term" value="C:plasma membrane"/>
    <property type="evidence" value="ECO:0007669"/>
    <property type="project" value="UniProtKB-SubCell"/>
</dbReference>
<dbReference type="AlphaFoldDB" id="A0A2T4JXV7"/>
<dbReference type="GO" id="GO:0009055">
    <property type="term" value="F:electron transfer activity"/>
    <property type="evidence" value="ECO:0007669"/>
    <property type="project" value="InterPro"/>
</dbReference>
<dbReference type="RefSeq" id="WP_107663107.1">
    <property type="nucleotide sequence ID" value="NZ_PZKG01000019.1"/>
</dbReference>
<keyword evidence="7" id="KW-0249">Electron transport</keyword>
<dbReference type="PRINTS" id="PR00604">
    <property type="entry name" value="CYTCHRMECIAB"/>
</dbReference>
<dbReference type="PANTHER" id="PTHR11961">
    <property type="entry name" value="CYTOCHROME C"/>
    <property type="match status" value="1"/>
</dbReference>
<keyword evidence="4 11" id="KW-0349">Heme</keyword>
<name>A0A2T4JXV7_9RHOB</name>
<sequence>MFDTMTSTKVVGAGCGALLVFLLGGWAGETLYSVGGGHGEDEQQAYVIDTGAAPAEEAAEAVPFADLLAAADPAAGQKVFAKCSACHKVDGGDATGPHLNGVVDRQVASIAGYAYSDAMLTHADKVWNGEELNAFLASPKGYVPGTKMTFAGLPKDTDRANLVAYLATLP</sequence>
<protein>
    <submittedName>
        <fullName evidence="13">Cytochrome c family protein</fullName>
    </submittedName>
</protein>
<evidence type="ECO:0000256" key="10">
    <source>
        <dbReference type="ARBA" id="ARBA00023136"/>
    </source>
</evidence>
<dbReference type="InterPro" id="IPR002327">
    <property type="entry name" value="Cyt_c_1A/1B"/>
</dbReference>
<proteinExistence type="predicted"/>
<keyword evidence="10" id="KW-0472">Membrane</keyword>
<dbReference type="GO" id="GO:0046872">
    <property type="term" value="F:metal ion binding"/>
    <property type="evidence" value="ECO:0007669"/>
    <property type="project" value="UniProtKB-KW"/>
</dbReference>